<dbReference type="EMBL" id="BPLQ01004281">
    <property type="protein sequence ID" value="GIY06993.1"/>
    <property type="molecule type" value="Genomic_DNA"/>
</dbReference>
<organism evidence="1 2">
    <name type="scientific">Caerostris darwini</name>
    <dbReference type="NCBI Taxonomy" id="1538125"/>
    <lineage>
        <taxon>Eukaryota</taxon>
        <taxon>Metazoa</taxon>
        <taxon>Ecdysozoa</taxon>
        <taxon>Arthropoda</taxon>
        <taxon>Chelicerata</taxon>
        <taxon>Arachnida</taxon>
        <taxon>Araneae</taxon>
        <taxon>Araneomorphae</taxon>
        <taxon>Entelegynae</taxon>
        <taxon>Araneoidea</taxon>
        <taxon>Araneidae</taxon>
        <taxon>Caerostris</taxon>
    </lineage>
</organism>
<keyword evidence="2" id="KW-1185">Reference proteome</keyword>
<sequence>MSSTISSDISNELKLDLALRSSKPLSSVISIMIEQRDKETPACTAIVVSYEKWVYFVEIVRVSESGNMVGLFRTSLLFLSKCAEVVFNVTLHFTLHSFMISRNVFNELKLDLAVRNSKPFGDPINGREY</sequence>
<protein>
    <submittedName>
        <fullName evidence="1">Uncharacterized protein</fullName>
    </submittedName>
</protein>
<accession>A0AAV4QI08</accession>
<comment type="caution">
    <text evidence="1">The sequence shown here is derived from an EMBL/GenBank/DDBJ whole genome shotgun (WGS) entry which is preliminary data.</text>
</comment>
<proteinExistence type="predicted"/>
<reference evidence="1 2" key="1">
    <citation type="submission" date="2021-06" db="EMBL/GenBank/DDBJ databases">
        <title>Caerostris darwini draft genome.</title>
        <authorList>
            <person name="Kono N."/>
            <person name="Arakawa K."/>
        </authorList>
    </citation>
    <scope>NUCLEOTIDE SEQUENCE [LARGE SCALE GENOMIC DNA]</scope>
</reference>
<name>A0AAV4QI08_9ARAC</name>
<evidence type="ECO:0000313" key="1">
    <source>
        <dbReference type="EMBL" id="GIY06993.1"/>
    </source>
</evidence>
<evidence type="ECO:0000313" key="2">
    <source>
        <dbReference type="Proteomes" id="UP001054837"/>
    </source>
</evidence>
<dbReference type="AlphaFoldDB" id="A0AAV4QI08"/>
<dbReference type="Proteomes" id="UP001054837">
    <property type="component" value="Unassembled WGS sequence"/>
</dbReference>
<gene>
    <name evidence="1" type="ORF">CDAR_14211</name>
</gene>